<name>B2TRU1_CLOBB</name>
<evidence type="ECO:0000313" key="1">
    <source>
        <dbReference type="EMBL" id="ACD23732.1"/>
    </source>
</evidence>
<reference evidence="1" key="1">
    <citation type="submission" date="2009-06" db="EMBL/GenBank/DDBJ databases">
        <authorList>
            <consortium name="US DOE Joint Genome Institute (JGI-PGF)"/>
            <person name="Lucas S."/>
            <person name="Copeland A."/>
            <person name="Lapidus A."/>
            <person name="Glavina del Rio T."/>
            <person name="Dalin E."/>
            <person name="Tice H."/>
            <person name="Bruce D."/>
            <person name="Goodwin L."/>
            <person name="Pitluck S."/>
            <person name="Kyrpides N."/>
            <person name="Mavromatis K."/>
            <person name="Ivanova N."/>
            <person name="Saunders E."/>
            <person name="Brettin T."/>
            <person name="Detter J.C."/>
            <person name="Han C."/>
            <person name="Larimer F."/>
            <person name="Land M."/>
            <person name="Hauser L."/>
            <person name="Markowitz V."/>
            <person name="Cheng J.-F."/>
            <person name="Hugenholtz P."/>
            <person name="Woyke T."/>
            <person name="Wu D."/>
            <person name="Gronow S."/>
            <person name="Klenk H.-P."/>
            <person name="Eisen J.A."/>
        </authorList>
    </citation>
    <scope>NUCLEOTIDE SEQUENCE</scope>
    <source>
        <strain evidence="1">Eklund 17B</strain>
    </source>
</reference>
<gene>
    <name evidence="1" type="ordered locus">CLL_A2326</name>
</gene>
<organism evidence="1">
    <name type="scientific">Clostridium botulinum (strain Eklund 17B / Type B)</name>
    <dbReference type="NCBI Taxonomy" id="935198"/>
    <lineage>
        <taxon>Bacteria</taxon>
        <taxon>Bacillati</taxon>
        <taxon>Bacillota</taxon>
        <taxon>Clostridia</taxon>
        <taxon>Eubacteriales</taxon>
        <taxon>Clostridiaceae</taxon>
        <taxon>Clostridium</taxon>
    </lineage>
</organism>
<reference evidence="1" key="2">
    <citation type="submission" date="2009-08" db="EMBL/GenBank/DDBJ databases">
        <authorList>
            <person name="Shrivastava S."/>
            <person name="Brinkac L.M."/>
            <person name="Dodson R.J."/>
            <person name="Harkins D.M."/>
            <person name="Durkin A.S."/>
            <person name="Sutton G."/>
        </authorList>
    </citation>
    <scope>NUCLEOTIDE SEQUENCE</scope>
    <source>
        <strain evidence="1">Eklund 17B</strain>
    </source>
</reference>
<dbReference type="Pfam" id="PF14879">
    <property type="entry name" value="DUF4489"/>
    <property type="match status" value="1"/>
</dbReference>
<dbReference type="PATRIC" id="fig|935198.13.peg.2283"/>
<proteinExistence type="predicted"/>
<dbReference type="AlphaFoldDB" id="B2TRU1"/>
<dbReference type="KEGG" id="cbk:CLL_A2326"/>
<dbReference type="InterPro" id="IPR027972">
    <property type="entry name" value="DUF4489"/>
</dbReference>
<evidence type="ECO:0008006" key="2">
    <source>
        <dbReference type="Google" id="ProtNLM"/>
    </source>
</evidence>
<accession>U4PLW6</accession>
<accession>B2TRU1</accession>
<dbReference type="HOGENOM" id="CLU_111931_0_0_9"/>
<protein>
    <recommendedName>
        <fullName evidence="2">DUF4489 domain-containing protein</fullName>
    </recommendedName>
</protein>
<sequence>MNSMSRDYCHDDYNHCKKEKDLCPTIVKCSCPSSTTIPVIATAGASFPLSSLTVDTSDMCNPCTKLQFTSNLVAPVAFTGTINFQVAKLCRCQSTPIPVGPVWTFNAVALVSSQPFNFFVCDCDSCFDDCCIYTVTATAATTTIGTLSVNNATLGAISTCEKNNHCNDHCNNHCNNHCNDHCNNHCR</sequence>
<dbReference type="EMBL" id="CP001056">
    <property type="protein sequence ID" value="ACD23732.1"/>
    <property type="molecule type" value="Genomic_DNA"/>
</dbReference>